<dbReference type="PROSITE" id="PS51257">
    <property type="entry name" value="PROKAR_LIPOPROTEIN"/>
    <property type="match status" value="1"/>
</dbReference>
<evidence type="ECO:0000313" key="3">
    <source>
        <dbReference type="Proteomes" id="UP001321018"/>
    </source>
</evidence>
<proteinExistence type="predicted"/>
<evidence type="ECO:0000313" key="2">
    <source>
        <dbReference type="EMBL" id="MCU4741015.1"/>
    </source>
</evidence>
<dbReference type="RefSeq" id="WP_338002853.1">
    <property type="nucleotide sequence ID" value="NZ_JAOPKA010000003.1"/>
</dbReference>
<dbReference type="Proteomes" id="UP001321018">
    <property type="component" value="Unassembled WGS sequence"/>
</dbReference>
<feature type="region of interest" description="Disordered" evidence="1">
    <location>
        <begin position="25"/>
        <end position="73"/>
    </location>
</feature>
<dbReference type="AlphaFoldDB" id="A0AAP2YX92"/>
<name>A0AAP2YX92_9EURY</name>
<gene>
    <name evidence="2" type="ORF">OB960_06320</name>
</gene>
<comment type="caution">
    <text evidence="2">The sequence shown here is derived from an EMBL/GenBank/DDBJ whole genome shotgun (WGS) entry which is preliminary data.</text>
</comment>
<evidence type="ECO:0000256" key="1">
    <source>
        <dbReference type="SAM" id="MobiDB-lite"/>
    </source>
</evidence>
<organism evidence="2 3">
    <name type="scientific">Natronoglomus mannanivorans</name>
    <dbReference type="NCBI Taxonomy" id="2979990"/>
    <lineage>
        <taxon>Archaea</taxon>
        <taxon>Methanobacteriati</taxon>
        <taxon>Methanobacteriota</taxon>
        <taxon>Stenosarchaea group</taxon>
        <taxon>Halobacteria</taxon>
        <taxon>Halobacteriales</taxon>
        <taxon>Natrialbaceae</taxon>
        <taxon>Natronoglomus</taxon>
    </lineage>
</organism>
<reference evidence="2" key="1">
    <citation type="submission" date="2022-09" db="EMBL/GenBank/DDBJ databases">
        <title>Enrichment on poylsaccharides allowed isolation of novel metabolic and taxonomic groups of Haloarchaea.</title>
        <authorList>
            <person name="Sorokin D.Y."/>
            <person name="Elcheninov A.G."/>
            <person name="Khizhniak T.V."/>
            <person name="Kolganova T.V."/>
            <person name="Kublanov I.V."/>
        </authorList>
    </citation>
    <scope>NUCLEOTIDE SEQUENCE</scope>
    <source>
        <strain evidence="2">AArc-xg1-1</strain>
    </source>
</reference>
<accession>A0AAP2YX92</accession>
<dbReference type="EMBL" id="JAOPKA010000003">
    <property type="protein sequence ID" value="MCU4741015.1"/>
    <property type="molecule type" value="Genomic_DNA"/>
</dbReference>
<protein>
    <submittedName>
        <fullName evidence="2">Uncharacterized protein</fullName>
    </submittedName>
</protein>
<sequence>MKRRSLLAAIGSATAASSLAGCLADDSEWTPDAGGGDGDDDGSTETENGPTNGSGSDGNGDESDDNSADRTDEQCDRTVVWYNELPADVAAEVDAALEDGAYETDGELYYAQAIDVEAVSLEVDDTYYAAEIEEEGETTVFRLEETIPTKSAPEELAFRNATDDELTVSVTVTPADGDEVLLEEESVELDPDVTAYEGPRFPVTDEYGTYDVALETADGRSESLTWTIEYVSFDGVVALEDDDAFVAPEAVMEVAPCPWS</sequence>